<dbReference type="KEGG" id="emv:HQR01_00695"/>
<dbReference type="HAMAP" id="MF_00265">
    <property type="entry name" value="VapC_Nob1"/>
    <property type="match status" value="1"/>
</dbReference>
<dbReference type="SUPFAM" id="SSF88723">
    <property type="entry name" value="PIN domain-like"/>
    <property type="match status" value="1"/>
</dbReference>
<dbReference type="Pfam" id="PF01850">
    <property type="entry name" value="PIN"/>
    <property type="match status" value="1"/>
</dbReference>
<evidence type="ECO:0000259" key="9">
    <source>
        <dbReference type="Pfam" id="PF01850"/>
    </source>
</evidence>
<evidence type="ECO:0000313" key="10">
    <source>
        <dbReference type="EMBL" id="QKG70004.1"/>
    </source>
</evidence>
<sequence>MTGFTFDSNIVVDALRGIPEARSEIERALGRGGRLWISRVVWLEVMSKGSGEVLRRTVDFLSGFAIDEVDEQIAERAASLRRERPQLRLPDAIVLATALIRGRVLVTRNIKDFPAEMPGIRIPYTL</sequence>
<dbReference type="InterPro" id="IPR029060">
    <property type="entry name" value="PIN-like_dom_sf"/>
</dbReference>
<dbReference type="RefSeq" id="WP_173211890.1">
    <property type="nucleotide sequence ID" value="NZ_CP053921.1"/>
</dbReference>
<dbReference type="Proteomes" id="UP000504693">
    <property type="component" value="Chromosome"/>
</dbReference>
<keyword evidence="4 8" id="KW-0479">Metal-binding</keyword>
<comment type="similarity">
    <text evidence="7 8">Belongs to the PINc/VapC protein family.</text>
</comment>
<evidence type="ECO:0000256" key="1">
    <source>
        <dbReference type="ARBA" id="ARBA00001946"/>
    </source>
</evidence>
<evidence type="ECO:0000256" key="4">
    <source>
        <dbReference type="ARBA" id="ARBA00022723"/>
    </source>
</evidence>
<dbReference type="InterPro" id="IPR050556">
    <property type="entry name" value="Type_II_TA_system_RNase"/>
</dbReference>
<dbReference type="Gene3D" id="3.40.50.1010">
    <property type="entry name" value="5'-nuclease"/>
    <property type="match status" value="1"/>
</dbReference>
<dbReference type="GO" id="GO:0000287">
    <property type="term" value="F:magnesium ion binding"/>
    <property type="evidence" value="ECO:0007669"/>
    <property type="project" value="UniProtKB-UniRule"/>
</dbReference>
<keyword evidence="6 8" id="KW-0460">Magnesium</keyword>
<dbReference type="PANTHER" id="PTHR33653:SF1">
    <property type="entry name" value="RIBONUCLEASE VAPC2"/>
    <property type="match status" value="1"/>
</dbReference>
<dbReference type="InterPro" id="IPR002716">
    <property type="entry name" value="PIN_dom"/>
</dbReference>
<evidence type="ECO:0000256" key="8">
    <source>
        <dbReference type="HAMAP-Rule" id="MF_00265"/>
    </source>
</evidence>
<feature type="binding site" evidence="8">
    <location>
        <position position="7"/>
    </location>
    <ligand>
        <name>Mg(2+)</name>
        <dbReference type="ChEBI" id="CHEBI:18420"/>
    </ligand>
</feature>
<dbReference type="GO" id="GO:0004540">
    <property type="term" value="F:RNA nuclease activity"/>
    <property type="evidence" value="ECO:0007669"/>
    <property type="project" value="InterPro"/>
</dbReference>
<evidence type="ECO:0000313" key="11">
    <source>
        <dbReference type="Proteomes" id="UP000504693"/>
    </source>
</evidence>
<dbReference type="InterPro" id="IPR022907">
    <property type="entry name" value="VapC_family"/>
</dbReference>
<dbReference type="AlphaFoldDB" id="A0A7D4BM55"/>
<dbReference type="GO" id="GO:0016787">
    <property type="term" value="F:hydrolase activity"/>
    <property type="evidence" value="ECO:0007669"/>
    <property type="project" value="UniProtKB-KW"/>
</dbReference>
<gene>
    <name evidence="8" type="primary">vapC</name>
    <name evidence="10" type="ORF">HQR01_00695</name>
</gene>
<comment type="cofactor">
    <cofactor evidence="1 8">
        <name>Mg(2+)</name>
        <dbReference type="ChEBI" id="CHEBI:18420"/>
    </cofactor>
</comment>
<protein>
    <recommendedName>
        <fullName evidence="8">Ribonuclease VapC</fullName>
        <shortName evidence="8">RNase VapC</shortName>
        <ecNumber evidence="8">3.1.-.-</ecNumber>
    </recommendedName>
    <alternativeName>
        <fullName evidence="8">Toxin VapC</fullName>
    </alternativeName>
</protein>
<keyword evidence="5 8" id="KW-0378">Hydrolase</keyword>
<keyword evidence="3 8" id="KW-0540">Nuclease</keyword>
<accession>A0A7D4BM55</accession>
<evidence type="ECO:0000256" key="5">
    <source>
        <dbReference type="ARBA" id="ARBA00022801"/>
    </source>
</evidence>
<keyword evidence="11" id="KW-1185">Reference proteome</keyword>
<name>A0A7D4BM55_9SPHN</name>
<dbReference type="EMBL" id="CP053921">
    <property type="protein sequence ID" value="QKG70004.1"/>
    <property type="molecule type" value="Genomic_DNA"/>
</dbReference>
<dbReference type="PANTHER" id="PTHR33653">
    <property type="entry name" value="RIBONUCLEASE VAPC2"/>
    <property type="match status" value="1"/>
</dbReference>
<proteinExistence type="inferred from homology"/>
<dbReference type="GO" id="GO:0090729">
    <property type="term" value="F:toxin activity"/>
    <property type="evidence" value="ECO:0007669"/>
    <property type="project" value="UniProtKB-KW"/>
</dbReference>
<evidence type="ECO:0000256" key="2">
    <source>
        <dbReference type="ARBA" id="ARBA00022649"/>
    </source>
</evidence>
<dbReference type="EC" id="3.1.-.-" evidence="8"/>
<feature type="domain" description="PIN" evidence="9">
    <location>
        <begin position="6"/>
        <end position="109"/>
    </location>
</feature>
<dbReference type="CDD" id="cd18737">
    <property type="entry name" value="PIN_VapC4-5_FitB-like"/>
    <property type="match status" value="1"/>
</dbReference>
<keyword evidence="2 8" id="KW-1277">Toxin-antitoxin system</keyword>
<organism evidence="10 11">
    <name type="scientific">Erythrobacter mangrovi</name>
    <dbReference type="NCBI Taxonomy" id="2739433"/>
    <lineage>
        <taxon>Bacteria</taxon>
        <taxon>Pseudomonadati</taxon>
        <taxon>Pseudomonadota</taxon>
        <taxon>Alphaproteobacteria</taxon>
        <taxon>Sphingomonadales</taxon>
        <taxon>Erythrobacteraceae</taxon>
        <taxon>Erythrobacter/Porphyrobacter group</taxon>
        <taxon>Erythrobacter</taxon>
    </lineage>
</organism>
<keyword evidence="8" id="KW-0800">Toxin</keyword>
<comment type="function">
    <text evidence="8">Toxic component of a toxin-antitoxin (TA) system. An RNase.</text>
</comment>
<evidence type="ECO:0000256" key="6">
    <source>
        <dbReference type="ARBA" id="ARBA00022842"/>
    </source>
</evidence>
<evidence type="ECO:0000256" key="3">
    <source>
        <dbReference type="ARBA" id="ARBA00022722"/>
    </source>
</evidence>
<evidence type="ECO:0000256" key="7">
    <source>
        <dbReference type="ARBA" id="ARBA00038093"/>
    </source>
</evidence>
<feature type="binding site" evidence="8">
    <location>
        <position position="91"/>
    </location>
    <ligand>
        <name>Mg(2+)</name>
        <dbReference type="ChEBI" id="CHEBI:18420"/>
    </ligand>
</feature>
<reference evidence="10 11" key="1">
    <citation type="submission" date="2020-05" db="EMBL/GenBank/DDBJ databases">
        <title>Erythrobacter mangrovi sp. nov., isolated from rhizosphere soil of mangrove plant (Kandelia candel).</title>
        <authorList>
            <person name="Ye Y.H."/>
        </authorList>
    </citation>
    <scope>NUCLEOTIDE SEQUENCE [LARGE SCALE GENOMIC DNA]</scope>
    <source>
        <strain evidence="10 11">EB310</strain>
    </source>
</reference>